<reference evidence="2" key="1">
    <citation type="submission" date="2020-10" db="EMBL/GenBank/DDBJ databases">
        <authorList>
            <person name="Gilroy R."/>
        </authorList>
    </citation>
    <scope>NUCLEOTIDE SEQUENCE</scope>
    <source>
        <strain evidence="2">CHK33-4379</strain>
    </source>
</reference>
<accession>A0A9D1GT76</accession>
<feature type="chain" id="PRO_5039374323" description="Lipoprotein" evidence="1">
    <location>
        <begin position="22"/>
        <end position="222"/>
    </location>
</feature>
<name>A0A9D1GT76_9FIRM</name>
<evidence type="ECO:0000256" key="1">
    <source>
        <dbReference type="SAM" id="SignalP"/>
    </source>
</evidence>
<reference evidence="2" key="2">
    <citation type="journal article" date="2021" name="PeerJ">
        <title>Extensive microbial diversity within the chicken gut microbiome revealed by metagenomics and culture.</title>
        <authorList>
            <person name="Gilroy R."/>
            <person name="Ravi A."/>
            <person name="Getino M."/>
            <person name="Pursley I."/>
            <person name="Horton D.L."/>
            <person name="Alikhan N.F."/>
            <person name="Baker D."/>
            <person name="Gharbi K."/>
            <person name="Hall N."/>
            <person name="Watson M."/>
            <person name="Adriaenssens E.M."/>
            <person name="Foster-Nyarko E."/>
            <person name="Jarju S."/>
            <person name="Secka A."/>
            <person name="Antonio M."/>
            <person name="Oren A."/>
            <person name="Chaudhuri R.R."/>
            <person name="La Ragione R."/>
            <person name="Hildebrand F."/>
            <person name="Pallen M.J."/>
        </authorList>
    </citation>
    <scope>NUCLEOTIDE SEQUENCE</scope>
    <source>
        <strain evidence="2">CHK33-4379</strain>
    </source>
</reference>
<feature type="signal peptide" evidence="1">
    <location>
        <begin position="1"/>
        <end position="21"/>
    </location>
</feature>
<evidence type="ECO:0008006" key="4">
    <source>
        <dbReference type="Google" id="ProtNLM"/>
    </source>
</evidence>
<comment type="caution">
    <text evidence="2">The sequence shown here is derived from an EMBL/GenBank/DDBJ whole genome shotgun (WGS) entry which is preliminary data.</text>
</comment>
<dbReference type="Proteomes" id="UP000824136">
    <property type="component" value="Unassembled WGS sequence"/>
</dbReference>
<dbReference type="PROSITE" id="PS51257">
    <property type="entry name" value="PROKAR_LIPOPROTEIN"/>
    <property type="match status" value="1"/>
</dbReference>
<gene>
    <name evidence="2" type="ORF">IAC39_04815</name>
</gene>
<evidence type="ECO:0000313" key="2">
    <source>
        <dbReference type="EMBL" id="HIT59011.1"/>
    </source>
</evidence>
<keyword evidence="1" id="KW-0732">Signal</keyword>
<proteinExistence type="predicted"/>
<sequence length="222" mass="24813">MKKIFIALLIVCLLFVGCACSSSPKINNAMDNDAASPMTPSNLPQGNLDDSGNALTATAPYTFTSIDAFEAHERSVGSKAVTSYYVPKNLSSDYTLSTITKRDDVYVMFEYAVSASKAASASKLSEYDAERLQTLICRCSLYEDGKTALKESFIDQGFEKIEYNGKTYYRWDEHAENNPEKRVIGYEIAFLEDGKLIFMHLPAVDTFENMMQFATLQKMIIQ</sequence>
<dbReference type="AlphaFoldDB" id="A0A9D1GT76"/>
<organism evidence="2 3">
    <name type="scientific">Candidatus Faeciplasma pullistercoris</name>
    <dbReference type="NCBI Taxonomy" id="2840800"/>
    <lineage>
        <taxon>Bacteria</taxon>
        <taxon>Bacillati</taxon>
        <taxon>Bacillota</taxon>
        <taxon>Clostridia</taxon>
        <taxon>Eubacteriales</taxon>
        <taxon>Oscillospiraceae</taxon>
        <taxon>Oscillospiraceae incertae sedis</taxon>
        <taxon>Candidatus Faeciplasma</taxon>
    </lineage>
</organism>
<protein>
    <recommendedName>
        <fullName evidence="4">Lipoprotein</fullName>
    </recommendedName>
</protein>
<evidence type="ECO:0000313" key="3">
    <source>
        <dbReference type="Proteomes" id="UP000824136"/>
    </source>
</evidence>
<dbReference type="EMBL" id="DVLL01000018">
    <property type="protein sequence ID" value="HIT59011.1"/>
    <property type="molecule type" value="Genomic_DNA"/>
</dbReference>